<keyword evidence="1" id="KW-0472">Membrane</keyword>
<sequence>MNKPSESNEVGAIQAVGLNLLSYLDFKSTRNETLGDIVRKASGSTAICDLLDVYLINNPKVKKLILVEQSRDIYNSNAYVRYDTKGFNAYTFKDPYSNTFTIVYRGTARGGWIQNGVAFGSSQNNIYYTYKKDNKGRVYIAGKYIVKEHLSTVQAYAVNYFNYNAIKYNWNELYNITVTGHSQGDCNAKLVTLKSPLVDICYGFNGPNFSKETITELQLNKEIYEVQKNKIYQYRTENDQVSIFGYEVVNENQIYYLKGNSLKLDHEIDRMVYVDYDKRGNPKISFNDYKEDRTFFASVLKKYNNILMELPVDIRGAVAIGTMWFAQNYFGRDKSFFNEKVQLWNICLAVVTSGIIIPIALIQAIEYKYGTTTKFIAAILMGFAVVIMIPIISIVLGGATVLGLVSYTIDKITSNGNQFMDIRNGLVKLLTELV</sequence>
<name>A0A6A7K609_9FIRM</name>
<feature type="transmembrane region" description="Helical" evidence="1">
    <location>
        <begin position="343"/>
        <end position="365"/>
    </location>
</feature>
<evidence type="ECO:0000256" key="1">
    <source>
        <dbReference type="SAM" id="Phobius"/>
    </source>
</evidence>
<protein>
    <recommendedName>
        <fullName evidence="4">DUF2974 domain-containing protein</fullName>
    </recommendedName>
</protein>
<organism evidence="2 3">
    <name type="scientific">Alkalibaculum sporogenes</name>
    <dbReference type="NCBI Taxonomy" id="2655001"/>
    <lineage>
        <taxon>Bacteria</taxon>
        <taxon>Bacillati</taxon>
        <taxon>Bacillota</taxon>
        <taxon>Clostridia</taxon>
        <taxon>Eubacteriales</taxon>
        <taxon>Eubacteriaceae</taxon>
        <taxon>Alkalibaculum</taxon>
    </lineage>
</organism>
<dbReference type="AlphaFoldDB" id="A0A6A7K609"/>
<reference evidence="2 3" key="1">
    <citation type="submission" date="2019-10" db="EMBL/GenBank/DDBJ databases">
        <title>Alkalibaculum tamaniensis sp.nov., a new alkaliphilic acetogen, isolated on methoxylated aromatics from a mud volcano.</title>
        <authorList>
            <person name="Khomyakova M.A."/>
            <person name="Merkel A.Y."/>
            <person name="Bonch-Osmolovskaya E.A."/>
            <person name="Slobodkin A.I."/>
        </authorList>
    </citation>
    <scope>NUCLEOTIDE SEQUENCE [LARGE SCALE GENOMIC DNA]</scope>
    <source>
        <strain evidence="2 3">M08DMB</strain>
    </source>
</reference>
<proteinExistence type="predicted"/>
<keyword evidence="1" id="KW-1133">Transmembrane helix</keyword>
<evidence type="ECO:0000313" key="3">
    <source>
        <dbReference type="Proteomes" id="UP000440004"/>
    </source>
</evidence>
<gene>
    <name evidence="2" type="ORF">GC105_03560</name>
</gene>
<dbReference type="InterPro" id="IPR029058">
    <property type="entry name" value="AB_hydrolase_fold"/>
</dbReference>
<keyword evidence="1" id="KW-0812">Transmembrane</keyword>
<dbReference type="Proteomes" id="UP000440004">
    <property type="component" value="Unassembled WGS sequence"/>
</dbReference>
<accession>A0A6A7K609</accession>
<dbReference type="SUPFAM" id="SSF53474">
    <property type="entry name" value="alpha/beta-Hydrolases"/>
    <property type="match status" value="1"/>
</dbReference>
<feature type="transmembrane region" description="Helical" evidence="1">
    <location>
        <begin position="314"/>
        <end position="331"/>
    </location>
</feature>
<evidence type="ECO:0000313" key="2">
    <source>
        <dbReference type="EMBL" id="MPW24866.1"/>
    </source>
</evidence>
<keyword evidence="3" id="KW-1185">Reference proteome</keyword>
<dbReference type="RefSeq" id="WP_152801773.1">
    <property type="nucleotide sequence ID" value="NZ_WHNX01000004.1"/>
</dbReference>
<dbReference type="EMBL" id="WHNX01000004">
    <property type="protein sequence ID" value="MPW24866.1"/>
    <property type="molecule type" value="Genomic_DNA"/>
</dbReference>
<feature type="transmembrane region" description="Helical" evidence="1">
    <location>
        <begin position="377"/>
        <end position="405"/>
    </location>
</feature>
<comment type="caution">
    <text evidence="2">The sequence shown here is derived from an EMBL/GenBank/DDBJ whole genome shotgun (WGS) entry which is preliminary data.</text>
</comment>
<evidence type="ECO:0008006" key="4">
    <source>
        <dbReference type="Google" id="ProtNLM"/>
    </source>
</evidence>